<dbReference type="Pfam" id="PF06902">
    <property type="entry name" value="Fer4_19"/>
    <property type="match status" value="1"/>
</dbReference>
<proteinExistence type="predicted"/>
<dbReference type="OrthoDB" id="9798157at2"/>
<evidence type="ECO:0000313" key="2">
    <source>
        <dbReference type="EMBL" id="BBH16493.1"/>
    </source>
</evidence>
<dbReference type="Gene3D" id="3.30.300.20">
    <property type="match status" value="1"/>
</dbReference>
<organism evidence="2 3">
    <name type="scientific">Nocardioides baekrokdamisoli</name>
    <dbReference type="NCBI Taxonomy" id="1804624"/>
    <lineage>
        <taxon>Bacteria</taxon>
        <taxon>Bacillati</taxon>
        <taxon>Actinomycetota</taxon>
        <taxon>Actinomycetes</taxon>
        <taxon>Propionibacteriales</taxon>
        <taxon>Nocardioidaceae</taxon>
        <taxon>Nocardioides</taxon>
    </lineage>
</organism>
<protein>
    <recommendedName>
        <fullName evidence="1">Divergent 4Fe-4S mono-cluster domain-containing protein</fullName>
    </recommendedName>
</protein>
<feature type="domain" description="Divergent 4Fe-4S mono-cluster" evidence="1">
    <location>
        <begin position="147"/>
        <end position="208"/>
    </location>
</feature>
<dbReference type="PANTHER" id="PTHR39624:SF2">
    <property type="entry name" value="OSMC-LIKE PROTEIN"/>
    <property type="match status" value="1"/>
</dbReference>
<dbReference type="KEGG" id="nbe:Back2_07800"/>
<dbReference type="PANTHER" id="PTHR39624">
    <property type="entry name" value="PROTEIN INVOLVED IN RIMO-MEDIATED BETA-METHYLTHIOLATION OF RIBOSOMAL PROTEIN S12 YCAO"/>
    <property type="match status" value="1"/>
</dbReference>
<dbReference type="InterPro" id="IPR003718">
    <property type="entry name" value="OsmC/Ohr_fam"/>
</dbReference>
<dbReference type="RefSeq" id="WP_125566931.1">
    <property type="nucleotide sequence ID" value="NZ_AP019307.1"/>
</dbReference>
<dbReference type="AlphaFoldDB" id="A0A3G9IVX9"/>
<dbReference type="Proteomes" id="UP000271573">
    <property type="component" value="Chromosome"/>
</dbReference>
<sequence length="210" mass="23555">MHYRMNEPVRAEIGEAAYSTTVHWRNGEFIADEPPKNGGHDVGPDPFTLLLSSLATCTLITLRMHIEKVGWDVPSIGVAVNYFTALKDGETVTTLDRDIVFTSPLTADQQVTLREVAANCPISRLLEGQVTVRTFVERTGEAEAKEYAGDGFVVEWRPDFCQHSTRCWTQLNKVFNPTERPWIHPEAAPAERIEEQVGQCPTGALKFRRV</sequence>
<accession>A0A3G9IVX9</accession>
<gene>
    <name evidence="2" type="ORF">Back2_07800</name>
</gene>
<evidence type="ECO:0000259" key="1">
    <source>
        <dbReference type="Pfam" id="PF06902"/>
    </source>
</evidence>
<reference evidence="2 3" key="1">
    <citation type="submission" date="2018-11" db="EMBL/GenBank/DDBJ databases">
        <title>Complete genome sequence of Nocardioides baekrokdamisoli strain KCTC 39748.</title>
        <authorList>
            <person name="Kang S.W."/>
            <person name="Lee K.C."/>
            <person name="Kim K.K."/>
            <person name="Kim J.S."/>
            <person name="Kim D.S."/>
            <person name="Ko S.H."/>
            <person name="Yang S.H."/>
            <person name="Shin Y.K."/>
            <person name="Lee J.S."/>
        </authorList>
    </citation>
    <scope>NUCLEOTIDE SEQUENCE [LARGE SCALE GENOMIC DNA]</scope>
    <source>
        <strain evidence="2 3">KCTC 39748</strain>
    </source>
</reference>
<dbReference type="EMBL" id="AP019307">
    <property type="protein sequence ID" value="BBH16493.1"/>
    <property type="molecule type" value="Genomic_DNA"/>
</dbReference>
<keyword evidence="3" id="KW-1185">Reference proteome</keyword>
<dbReference type="InterPro" id="IPR010693">
    <property type="entry name" value="Divergent_4Fe-4S_mono-cluster"/>
</dbReference>
<name>A0A3G9IVX9_9ACTN</name>
<dbReference type="SUPFAM" id="SSF82784">
    <property type="entry name" value="OsmC-like"/>
    <property type="match status" value="1"/>
</dbReference>
<dbReference type="InterPro" id="IPR036102">
    <property type="entry name" value="OsmC/Ohrsf"/>
</dbReference>
<evidence type="ECO:0000313" key="3">
    <source>
        <dbReference type="Proteomes" id="UP000271573"/>
    </source>
</evidence>
<dbReference type="InterPro" id="IPR015946">
    <property type="entry name" value="KH_dom-like_a/b"/>
</dbReference>
<dbReference type="Pfam" id="PF02566">
    <property type="entry name" value="OsmC"/>
    <property type="match status" value="1"/>
</dbReference>